<dbReference type="AlphaFoldDB" id="A0AAN9AA42"/>
<keyword evidence="3" id="KW-1185">Reference proteome</keyword>
<evidence type="ECO:0000313" key="2">
    <source>
        <dbReference type="EMBL" id="KAK7075757.1"/>
    </source>
</evidence>
<sequence length="581" mass="68078">MSKKEKQKEKAEGDGTDVFREKWMNRCFKTVAYPDPACVKVMELVSRALSKRVTQPQESALKQQALFSLLGPEYTEQYFPYQKYNIKILDPPKIKPAQREKYVEEMREFLKKSLDLAMKDLGYPDDISTYKADDELGHFVQNVSSTFREGLRKHTSHIQQEEDVENEKRKKEQEVKKSKKKKENDDGESENSDDEDEDGDKEKGNNMSHTKPSDICSQAMLALIAHDSSNKDQYLQSIRERHLGFNMTLRRYFWRDYLEEKEKTRKDIKEEDDIMPAIRREFNKNLKKEMKAQNISRAIQSHNHGDIDAAVIETYDYTKSLRSLDTDEHMIQTSRALNILCVYTKAFSVSNIHWLMPLQQVYNIRPGDKEDVHVMKLAVYLELLLRHCRPSIEDVFKIADKIVATVKREDPEYCKHISNCLTTQVSRIAIRDFPAEVLMQDQKASQKLYNELKKNKRKEMKEDHKKIFTVLDIFVRMWVIQGYCGVLSIASSLWVWDELFLNKWSKKYLEDVGVAILALIKPWMMRANMYSGARKVLLDEPGKLYISDVRKSVLHLQEGRAYKDIPENKNYLAPKPTTKQQ</sequence>
<feature type="non-terminal residue" evidence="2">
    <location>
        <position position="581"/>
    </location>
</feature>
<reference evidence="2 3" key="1">
    <citation type="submission" date="2023-11" db="EMBL/GenBank/DDBJ databases">
        <title>Halocaridina rubra genome assembly.</title>
        <authorList>
            <person name="Smith C."/>
        </authorList>
    </citation>
    <scope>NUCLEOTIDE SEQUENCE [LARGE SCALE GENOMIC DNA]</scope>
    <source>
        <strain evidence="2">EP-1</strain>
        <tissue evidence="2">Whole</tissue>
    </source>
</reference>
<dbReference type="Proteomes" id="UP001381693">
    <property type="component" value="Unassembled WGS sequence"/>
</dbReference>
<gene>
    <name evidence="2" type="ORF">SK128_010892</name>
</gene>
<name>A0AAN9AA42_HALRR</name>
<evidence type="ECO:0000256" key="1">
    <source>
        <dbReference type="SAM" id="MobiDB-lite"/>
    </source>
</evidence>
<accession>A0AAN9AA42</accession>
<comment type="caution">
    <text evidence="2">The sequence shown here is derived from an EMBL/GenBank/DDBJ whole genome shotgun (WGS) entry which is preliminary data.</text>
</comment>
<dbReference type="EMBL" id="JAXCGZ010010177">
    <property type="protein sequence ID" value="KAK7075757.1"/>
    <property type="molecule type" value="Genomic_DNA"/>
</dbReference>
<organism evidence="2 3">
    <name type="scientific">Halocaridina rubra</name>
    <name type="common">Hawaiian red shrimp</name>
    <dbReference type="NCBI Taxonomy" id="373956"/>
    <lineage>
        <taxon>Eukaryota</taxon>
        <taxon>Metazoa</taxon>
        <taxon>Ecdysozoa</taxon>
        <taxon>Arthropoda</taxon>
        <taxon>Crustacea</taxon>
        <taxon>Multicrustacea</taxon>
        <taxon>Malacostraca</taxon>
        <taxon>Eumalacostraca</taxon>
        <taxon>Eucarida</taxon>
        <taxon>Decapoda</taxon>
        <taxon>Pleocyemata</taxon>
        <taxon>Caridea</taxon>
        <taxon>Atyoidea</taxon>
        <taxon>Atyidae</taxon>
        <taxon>Halocaridina</taxon>
    </lineage>
</organism>
<evidence type="ECO:0000313" key="3">
    <source>
        <dbReference type="Proteomes" id="UP001381693"/>
    </source>
</evidence>
<proteinExistence type="predicted"/>
<feature type="region of interest" description="Disordered" evidence="1">
    <location>
        <begin position="150"/>
        <end position="212"/>
    </location>
</feature>
<protein>
    <submittedName>
        <fullName evidence="2">Uncharacterized protein</fullName>
    </submittedName>
</protein>
<feature type="compositionally biased region" description="Basic and acidic residues" evidence="1">
    <location>
        <begin position="166"/>
        <end position="176"/>
    </location>
</feature>
<feature type="compositionally biased region" description="Acidic residues" evidence="1">
    <location>
        <begin position="185"/>
        <end position="199"/>
    </location>
</feature>